<dbReference type="InterPro" id="IPR056862">
    <property type="entry name" value="VWA7_N"/>
</dbReference>
<feature type="domain" description="Hemicentin-1-like von Willebrand factor A" evidence="7">
    <location>
        <begin position="397"/>
        <end position="570"/>
    </location>
</feature>
<keyword evidence="2" id="KW-0964">Secreted</keyword>
<accession>A0A6A5FRI8</accession>
<evidence type="ECO:0000256" key="2">
    <source>
        <dbReference type="ARBA" id="ARBA00022525"/>
    </source>
</evidence>
<protein>
    <recommendedName>
        <fullName evidence="11">VWFA domain-containing protein</fullName>
    </recommendedName>
</protein>
<dbReference type="Pfam" id="PF23560">
    <property type="entry name" value="GBD_Hemicentin"/>
    <property type="match status" value="1"/>
</dbReference>
<dbReference type="Pfam" id="PF23619">
    <property type="entry name" value="Ig_VWA7"/>
    <property type="match status" value="1"/>
</dbReference>
<dbReference type="InterPro" id="IPR056861">
    <property type="entry name" value="HMCN1-like_VWA"/>
</dbReference>
<dbReference type="Pfam" id="PF25106">
    <property type="entry name" value="VWA_4"/>
    <property type="match status" value="1"/>
</dbReference>
<dbReference type="AlphaFoldDB" id="A0A6A5FRI8"/>
<evidence type="ECO:0000313" key="9">
    <source>
        <dbReference type="EMBL" id="KAF1394992.1"/>
    </source>
</evidence>
<dbReference type="PANTHER" id="PTHR14905">
    <property type="entry name" value="NG37"/>
    <property type="match status" value="1"/>
</dbReference>
<keyword evidence="4" id="KW-0325">Glycoprotein</keyword>
<evidence type="ECO:0000259" key="5">
    <source>
        <dbReference type="Pfam" id="PF23560"/>
    </source>
</evidence>
<dbReference type="Pfam" id="PF25107">
    <property type="entry name" value="VWA7_N"/>
    <property type="match status" value="1"/>
</dbReference>
<dbReference type="EMBL" id="VHII01000001">
    <property type="protein sequence ID" value="KAF1394992.1"/>
    <property type="molecule type" value="Genomic_DNA"/>
</dbReference>
<name>A0A6A5FRI8_PERFL</name>
<dbReference type="Proteomes" id="UP000465112">
    <property type="component" value="Chromosome 1"/>
</dbReference>
<dbReference type="GO" id="GO:0005576">
    <property type="term" value="C:extracellular region"/>
    <property type="evidence" value="ECO:0007669"/>
    <property type="project" value="UniProtKB-SubCell"/>
</dbReference>
<evidence type="ECO:0000259" key="6">
    <source>
        <dbReference type="Pfam" id="PF23619"/>
    </source>
</evidence>
<dbReference type="InterPro" id="IPR052577">
    <property type="entry name" value="VWA7"/>
</dbReference>
<comment type="subcellular location">
    <subcellularLocation>
        <location evidence="1">Secreted</location>
    </subcellularLocation>
</comment>
<evidence type="ECO:0000256" key="4">
    <source>
        <dbReference type="ARBA" id="ARBA00023180"/>
    </source>
</evidence>
<dbReference type="InterPro" id="IPR056475">
    <property type="entry name" value="GBD_Hemicentin/VWA7"/>
</dbReference>
<dbReference type="PANTHER" id="PTHR14905:SF18">
    <property type="entry name" value="VON WILLEBRAND FACTOR A DOMAIN-CONTAINING 10, TANDEM DUPLICATE 1-RELATED"/>
    <property type="match status" value="1"/>
</dbReference>
<evidence type="ECO:0008006" key="11">
    <source>
        <dbReference type="Google" id="ProtNLM"/>
    </source>
</evidence>
<evidence type="ECO:0000313" key="10">
    <source>
        <dbReference type="Proteomes" id="UP000465112"/>
    </source>
</evidence>
<feature type="domain" description="VWA7 Ig-like" evidence="6">
    <location>
        <begin position="808"/>
        <end position="914"/>
    </location>
</feature>
<reference evidence="9 10" key="1">
    <citation type="submission" date="2019-06" db="EMBL/GenBank/DDBJ databases">
        <title>A chromosome-scale genome assembly of the European perch, Perca fluviatilis.</title>
        <authorList>
            <person name="Roques C."/>
            <person name="Zahm M."/>
            <person name="Cabau C."/>
            <person name="Klopp C."/>
            <person name="Bouchez O."/>
            <person name="Donnadieu C."/>
            <person name="Kuhl H."/>
            <person name="Gislard M."/>
            <person name="Guendouz S."/>
            <person name="Journot L."/>
            <person name="Haffray P."/>
            <person name="Bestin A."/>
            <person name="Morvezen R."/>
            <person name="Feron R."/>
            <person name="Wen M."/>
            <person name="Jouanno E."/>
            <person name="Herpin A."/>
            <person name="Schartl M."/>
            <person name="Postlethwait J."/>
            <person name="Schaerlinger B."/>
            <person name="Chardard D."/>
            <person name="Lecocq T."/>
            <person name="Poncet C."/>
            <person name="Jaffrelo L."/>
            <person name="Lampietro C."/>
            <person name="Guiguen Y."/>
        </authorList>
    </citation>
    <scope>NUCLEOTIDE SEQUENCE [LARGE SCALE GENOMIC DNA]</scope>
    <source>
        <tissue evidence="9">Blood</tissue>
    </source>
</reference>
<evidence type="ECO:0000259" key="7">
    <source>
        <dbReference type="Pfam" id="PF25106"/>
    </source>
</evidence>
<organism evidence="9 10">
    <name type="scientific">Perca fluviatilis</name>
    <name type="common">European perch</name>
    <dbReference type="NCBI Taxonomy" id="8168"/>
    <lineage>
        <taxon>Eukaryota</taxon>
        <taxon>Metazoa</taxon>
        <taxon>Chordata</taxon>
        <taxon>Craniata</taxon>
        <taxon>Vertebrata</taxon>
        <taxon>Euteleostomi</taxon>
        <taxon>Actinopterygii</taxon>
        <taxon>Neopterygii</taxon>
        <taxon>Teleostei</taxon>
        <taxon>Neoteleostei</taxon>
        <taxon>Acanthomorphata</taxon>
        <taxon>Eupercaria</taxon>
        <taxon>Perciformes</taxon>
        <taxon>Percoidei</taxon>
        <taxon>Percidae</taxon>
        <taxon>Percinae</taxon>
        <taxon>Perca</taxon>
    </lineage>
</organism>
<dbReference type="InterPro" id="IPR036465">
    <property type="entry name" value="vWFA_dom_sf"/>
</dbReference>
<evidence type="ECO:0000256" key="1">
    <source>
        <dbReference type="ARBA" id="ARBA00004613"/>
    </source>
</evidence>
<dbReference type="Gene3D" id="3.40.50.410">
    <property type="entry name" value="von Willebrand factor, type A domain"/>
    <property type="match status" value="1"/>
</dbReference>
<evidence type="ECO:0000259" key="8">
    <source>
        <dbReference type="Pfam" id="PF25107"/>
    </source>
</evidence>
<gene>
    <name evidence="9" type="ORF">PFLUV_G00006880</name>
</gene>
<sequence>MFSFKRMHACKNKQGVWEFFRDILFITSKQISLKQWKHLNKAGLLKKKVHTGKSCKLAETEELGQLRPYQSKFLNSTSSSSCLSSIMAARQTAMFLAVVFPLSGLIQGFQPLFSFHGNSTTHRDITQRAVLRKTAEVCRDIAASKGRDFSLTIDDSLSADKVQRACSSTGTSSSVLSTVMFQTSIANMYFSNAGVDVVFALSQEYHFDDETFESGRDVITAGVSAVKASVKLENFVAGRWTLGRVCHTLQDFYSHSNWVELGKTTPYSTLIKPDQLLENLAGLSTPTCRNCTGGNCDNNLLPDLLQQGLLTSGYFNVFSSAKPAGKCSHGGTFDQTSRQEPVGGINKDDVGSSHGSLHHKAADLAVNATMELLEDIRVAVGDKNFLRLIGLSQSSVLCFVIDTTGSMSDDIAEAKRVSFNIIDSKRGTQQEPSAYILVPFNDPGFGPLMITTNADVFKDSINKLTASGGGDIPELCLSGLQVALTAAPQSSEIFVFTDAPAKDAHLKSTILALIESTKSVVTFMLTEVLASRRRRRSPQGVSSREMSQSDAQLYRDLARASGGQAIEVTKSSLSLATVVIEDSSASAVVTLFQVVRNPGRPDHFTFTVDGSLRNITAYITGASSLTFNLTSSTGVSQSSSQSSGPLASFTTVGNLRRISLNTDTQTGSWKISVDSNNLYSVKVTGQSSVNFIYNLVEAHGGAHGDFSLKEGRPLSGGNASLLVTVTGSDTVNVTEVTLCDSSGPTEVNGSLQSVGSGNFLVTFSGVPAGDFVLRLRGEDSGSTSWSTPSSFQRQASTQIKTSSISVTAQANNTNIEPGSTISIPFTVTTTTNGVVNDSATGTFTVRANNDRSYTSTSPSSVTIAAGSGGKANGTVTLTAPASAASGTDVTLTIEAENAAATDINYAVLRLSVAAKVTDVTRPVCRVVSSSTSCPSSSSLCASSQWKFIANLTDGINGTGIESVTIRQGNGTLNTSTVAGAGENITVAHYSSSCCSQNVELAAVDRVGNVGTCVGQARESTTAAPMTTAAVNTTSTGGNTLIISHCLWISVVVSVLWK</sequence>
<dbReference type="InterPro" id="IPR057615">
    <property type="entry name" value="Ig_VWA7"/>
</dbReference>
<proteinExistence type="predicted"/>
<feature type="domain" description="VWA7 N-terminal" evidence="8">
    <location>
        <begin position="158"/>
        <end position="386"/>
    </location>
</feature>
<keyword evidence="3" id="KW-0732">Signal</keyword>
<keyword evidence="10" id="KW-1185">Reference proteome</keyword>
<dbReference type="SUPFAM" id="SSF53300">
    <property type="entry name" value="vWA-like"/>
    <property type="match status" value="1"/>
</dbReference>
<feature type="domain" description="Hemicentin/VWA7 galactose-binding" evidence="5">
    <location>
        <begin position="589"/>
        <end position="688"/>
    </location>
</feature>
<comment type="caution">
    <text evidence="9">The sequence shown here is derived from an EMBL/GenBank/DDBJ whole genome shotgun (WGS) entry which is preliminary data.</text>
</comment>
<evidence type="ECO:0000256" key="3">
    <source>
        <dbReference type="ARBA" id="ARBA00022729"/>
    </source>
</evidence>